<dbReference type="GO" id="GO:0016787">
    <property type="term" value="F:hydrolase activity"/>
    <property type="evidence" value="ECO:0007669"/>
    <property type="project" value="UniProtKB-KW"/>
</dbReference>
<name>A0ABR9US93_9CHRO</name>
<dbReference type="Proteomes" id="UP000651156">
    <property type="component" value="Unassembled WGS sequence"/>
</dbReference>
<keyword evidence="1" id="KW-0472">Membrane</keyword>
<accession>A0ABR9US93</accession>
<keyword evidence="1" id="KW-0812">Transmembrane</keyword>
<sequence length="532" mass="60265">MNQPTEHPQLIIKRYNQNGTTFAHCLICSTVPNNAESQYREDLFSDYSYSLNALAQLKETLKKFIESKWENSGQNILEKISIILDIHGYNVPLENFEKNTYEPLERKFQADTSGKYFDDFVIFINFSWPSESVLKSQWIDWLRAMPLMLQLLLIGAVALIFVFRATLLYSLGLILGGLVLCLVALRLVVYFRDRDRAANHGVFDAVELVRWLHVILQEILQEKALHSPEAAEHLKSDPEFFGVVNLSFVAHSMGCFVTTQMIRILSDIFDPSAIMRWKTTDGPFGGTDTKRSLTAEEIVELSKIGHFFTLKSLILASPDIPIWAITTGHSNFLKSCLPRFKEAYLFTNDADMVLRLASTVANYFVFPSASRIGGYRLGNLTLTKNRSYGMINVSDKDLGVRAFTRNINLTEKPFYSTSDVYQFFTVVDCTDYQDKLVTNSGLQGRRLSVLTANNSITNLLNYTATSICHFLGIGQIDSHGGYFRGKFCLDLIYLVALSGKAKLPPNLNMELKKHQIAWIETCNNQTTHIAKT</sequence>
<feature type="transmembrane region" description="Helical" evidence="1">
    <location>
        <begin position="144"/>
        <end position="163"/>
    </location>
</feature>
<feature type="transmembrane region" description="Helical" evidence="1">
    <location>
        <begin position="169"/>
        <end position="189"/>
    </location>
</feature>
<evidence type="ECO:0000256" key="1">
    <source>
        <dbReference type="SAM" id="Phobius"/>
    </source>
</evidence>
<keyword evidence="3" id="KW-1185">Reference proteome</keyword>
<organism evidence="2 3">
    <name type="scientific">Gloeocapsopsis crepidinum LEGE 06123</name>
    <dbReference type="NCBI Taxonomy" id="588587"/>
    <lineage>
        <taxon>Bacteria</taxon>
        <taxon>Bacillati</taxon>
        <taxon>Cyanobacteriota</taxon>
        <taxon>Cyanophyceae</taxon>
        <taxon>Oscillatoriophycideae</taxon>
        <taxon>Chroococcales</taxon>
        <taxon>Chroococcaceae</taxon>
        <taxon>Gloeocapsopsis</taxon>
    </lineage>
</organism>
<evidence type="ECO:0000313" key="3">
    <source>
        <dbReference type="Proteomes" id="UP000651156"/>
    </source>
</evidence>
<proteinExistence type="predicted"/>
<protein>
    <submittedName>
        <fullName evidence="2">Alpha/beta hydrolase</fullName>
    </submittedName>
</protein>
<gene>
    <name evidence="2" type="ORF">IQ230_12340</name>
</gene>
<evidence type="ECO:0000313" key="2">
    <source>
        <dbReference type="EMBL" id="MBE9191129.1"/>
    </source>
</evidence>
<keyword evidence="2" id="KW-0378">Hydrolase</keyword>
<dbReference type="RefSeq" id="WP_193932292.1">
    <property type="nucleotide sequence ID" value="NZ_CAWPMZ010000053.1"/>
</dbReference>
<dbReference type="EMBL" id="JADEWN010000027">
    <property type="protein sequence ID" value="MBE9191129.1"/>
    <property type="molecule type" value="Genomic_DNA"/>
</dbReference>
<keyword evidence="1" id="KW-1133">Transmembrane helix</keyword>
<comment type="caution">
    <text evidence="2">The sequence shown here is derived from an EMBL/GenBank/DDBJ whole genome shotgun (WGS) entry which is preliminary data.</text>
</comment>
<reference evidence="2 3" key="1">
    <citation type="submission" date="2020-10" db="EMBL/GenBank/DDBJ databases">
        <authorList>
            <person name="Castelo-Branco R."/>
            <person name="Eusebio N."/>
            <person name="Adriana R."/>
            <person name="Vieira A."/>
            <person name="Brugerolle De Fraissinette N."/>
            <person name="Rezende De Castro R."/>
            <person name="Schneider M.P."/>
            <person name="Vasconcelos V."/>
            <person name="Leao P.N."/>
        </authorList>
    </citation>
    <scope>NUCLEOTIDE SEQUENCE [LARGE SCALE GENOMIC DNA]</scope>
    <source>
        <strain evidence="2 3">LEGE 06123</strain>
    </source>
</reference>